<feature type="domain" description="CCHC-type" evidence="3">
    <location>
        <begin position="190"/>
        <end position="204"/>
    </location>
</feature>
<dbReference type="Pfam" id="PF14392">
    <property type="entry name" value="zf-CCHC_4"/>
    <property type="match status" value="1"/>
</dbReference>
<accession>A0AAE1K0D3</accession>
<organism evidence="4 5">
    <name type="scientific">Acacia crassicarpa</name>
    <name type="common">northern wattle</name>
    <dbReference type="NCBI Taxonomy" id="499986"/>
    <lineage>
        <taxon>Eukaryota</taxon>
        <taxon>Viridiplantae</taxon>
        <taxon>Streptophyta</taxon>
        <taxon>Embryophyta</taxon>
        <taxon>Tracheophyta</taxon>
        <taxon>Spermatophyta</taxon>
        <taxon>Magnoliopsida</taxon>
        <taxon>eudicotyledons</taxon>
        <taxon>Gunneridae</taxon>
        <taxon>Pentapetalae</taxon>
        <taxon>rosids</taxon>
        <taxon>fabids</taxon>
        <taxon>Fabales</taxon>
        <taxon>Fabaceae</taxon>
        <taxon>Caesalpinioideae</taxon>
        <taxon>mimosoid clade</taxon>
        <taxon>Acacieae</taxon>
        <taxon>Acacia</taxon>
    </lineage>
</organism>
<evidence type="ECO:0000256" key="1">
    <source>
        <dbReference type="PROSITE-ProRule" id="PRU00047"/>
    </source>
</evidence>
<keyword evidence="1" id="KW-0863">Zinc-finger</keyword>
<dbReference type="AlphaFoldDB" id="A0AAE1K0D3"/>
<protein>
    <recommendedName>
        <fullName evidence="3">CCHC-type domain-containing protein</fullName>
    </recommendedName>
</protein>
<dbReference type="InterPro" id="IPR025558">
    <property type="entry name" value="DUF4283"/>
</dbReference>
<keyword evidence="1" id="KW-0862">Zinc</keyword>
<dbReference type="InterPro" id="IPR001878">
    <property type="entry name" value="Znf_CCHC"/>
</dbReference>
<dbReference type="Proteomes" id="UP001293593">
    <property type="component" value="Unassembled WGS sequence"/>
</dbReference>
<name>A0AAE1K0D3_9FABA</name>
<keyword evidence="5" id="KW-1185">Reference proteome</keyword>
<dbReference type="InterPro" id="IPR040256">
    <property type="entry name" value="At4g02000-like"/>
</dbReference>
<dbReference type="GO" id="GO:0008270">
    <property type="term" value="F:zinc ion binding"/>
    <property type="evidence" value="ECO:0007669"/>
    <property type="project" value="UniProtKB-KW"/>
</dbReference>
<feature type="region of interest" description="Disordered" evidence="2">
    <location>
        <begin position="289"/>
        <end position="328"/>
    </location>
</feature>
<dbReference type="PROSITE" id="PS50158">
    <property type="entry name" value="ZF_CCHC"/>
    <property type="match status" value="1"/>
</dbReference>
<comment type="caution">
    <text evidence="4">The sequence shown here is derived from an EMBL/GenBank/DDBJ whole genome shotgun (WGS) entry which is preliminary data.</text>
</comment>
<evidence type="ECO:0000259" key="3">
    <source>
        <dbReference type="PROSITE" id="PS50158"/>
    </source>
</evidence>
<keyword evidence="1" id="KW-0479">Metal-binding</keyword>
<reference evidence="4" key="1">
    <citation type="submission" date="2023-10" db="EMBL/GenBank/DDBJ databases">
        <title>Chromosome-level genome of the transformable northern wattle, Acacia crassicarpa.</title>
        <authorList>
            <person name="Massaro I."/>
            <person name="Sinha N.R."/>
            <person name="Poethig S."/>
            <person name="Leichty A.R."/>
        </authorList>
    </citation>
    <scope>NUCLEOTIDE SEQUENCE</scope>
    <source>
        <strain evidence="4">Acra3RX</strain>
        <tissue evidence="4">Leaf</tissue>
    </source>
</reference>
<sequence length="500" mass="56884">MEEPVISDPLIWRDEKTEKVLIGKILSSKSYTRATIVRILQKAWNLQSGFEVTEVTGNAFMFSFSEEEEYNRILRGRPWSINGFMLNLMERPKYKLCEEFDFSRCPIWIQIHNVPMEAMCLENAIRIGGYVGEVVLAENPHHNDRFVRNFMRVRVILDLRKVLASGFWMNKPNGGKIWIAIKFEKLQNFCYNCGKIGHDYRVCRLEKLMSVVCSSEPRFGAWSTTNQCRTLDNLIVVVKDSWCEAAYFKKKNEESAVRRRIEREQKTVEDALDEEDDLFIIKLDSSLRKGVPREPKPQETTSSTSEVREDGGVSQIAAQPGSVKNDNMRGVDCDMHKSSPEIISIAKNTAPNVANHQCVGEVTENLLAIVPYSEGPLKEVINGFRGLGLKRSAGEDLKIPNTKRRRLRDEGPKCEINEISVYAENLRKTKARLKRQGKRKARGNKENIPMKLLDSEEMMDVPVSLNTEDQGFVFRAKGGRQMAMKAEGAGGWPLTATKGP</sequence>
<evidence type="ECO:0000313" key="5">
    <source>
        <dbReference type="Proteomes" id="UP001293593"/>
    </source>
</evidence>
<evidence type="ECO:0000256" key="2">
    <source>
        <dbReference type="SAM" id="MobiDB-lite"/>
    </source>
</evidence>
<dbReference type="EMBL" id="JAWXYG010000010">
    <property type="protein sequence ID" value="KAK4260870.1"/>
    <property type="molecule type" value="Genomic_DNA"/>
</dbReference>
<gene>
    <name evidence="4" type="ORF">QN277_003933</name>
</gene>
<dbReference type="Pfam" id="PF14111">
    <property type="entry name" value="DUF4283"/>
    <property type="match status" value="1"/>
</dbReference>
<dbReference type="PANTHER" id="PTHR31286:SF178">
    <property type="entry name" value="DUF4283 DOMAIN-CONTAINING PROTEIN"/>
    <property type="match status" value="1"/>
</dbReference>
<dbReference type="InterPro" id="IPR025836">
    <property type="entry name" value="Zn_knuckle_CX2CX4HX4C"/>
</dbReference>
<dbReference type="GO" id="GO:0003676">
    <property type="term" value="F:nucleic acid binding"/>
    <property type="evidence" value="ECO:0007669"/>
    <property type="project" value="InterPro"/>
</dbReference>
<dbReference type="PANTHER" id="PTHR31286">
    <property type="entry name" value="GLYCINE-RICH CELL WALL STRUCTURAL PROTEIN 1.8-LIKE"/>
    <property type="match status" value="1"/>
</dbReference>
<proteinExistence type="predicted"/>
<evidence type="ECO:0000313" key="4">
    <source>
        <dbReference type="EMBL" id="KAK4260870.1"/>
    </source>
</evidence>